<organism evidence="5 6">
    <name type="scientific">Haploplasma axanthum</name>
    <name type="common">Acholeplasma axanthum</name>
    <dbReference type="NCBI Taxonomy" id="29552"/>
    <lineage>
        <taxon>Bacteria</taxon>
        <taxon>Bacillati</taxon>
        <taxon>Mycoplasmatota</taxon>
        <taxon>Mollicutes</taxon>
        <taxon>Acholeplasmatales</taxon>
        <taxon>Acholeplasmataceae</taxon>
        <taxon>Haploplasma</taxon>
    </lineage>
</organism>
<feature type="modified residue" description="N6-(pyridoxal phosphate)lysine" evidence="2">
    <location>
        <position position="16"/>
    </location>
</feature>
<evidence type="ECO:0000259" key="4">
    <source>
        <dbReference type="Pfam" id="PF01168"/>
    </source>
</evidence>
<keyword evidence="6" id="KW-1185">Reference proteome</keyword>
<evidence type="ECO:0000256" key="2">
    <source>
        <dbReference type="PIRSR" id="PIRSR004848-1"/>
    </source>
</evidence>
<dbReference type="EMBL" id="LR215048">
    <property type="protein sequence ID" value="VEU80827.1"/>
    <property type="molecule type" value="Genomic_DNA"/>
</dbReference>
<name>A0A449BEG5_HAPAX</name>
<dbReference type="Pfam" id="PF01168">
    <property type="entry name" value="Ala_racemase_N"/>
    <property type="match status" value="1"/>
</dbReference>
<dbReference type="InterPro" id="IPR011078">
    <property type="entry name" value="PyrdxlP_homeostasis"/>
</dbReference>
<dbReference type="SUPFAM" id="SSF51419">
    <property type="entry name" value="PLP-binding barrel"/>
    <property type="match status" value="1"/>
</dbReference>
<evidence type="ECO:0000256" key="3">
    <source>
        <dbReference type="RuleBase" id="RU004514"/>
    </source>
</evidence>
<dbReference type="PANTHER" id="PTHR10146:SF14">
    <property type="entry name" value="PYRIDOXAL PHOSPHATE HOMEOSTASIS PROTEIN"/>
    <property type="match status" value="1"/>
</dbReference>
<keyword evidence="1 2" id="KW-0663">Pyridoxal phosphate</keyword>
<reference evidence="5 6" key="1">
    <citation type="submission" date="2019-01" db="EMBL/GenBank/DDBJ databases">
        <authorList>
            <consortium name="Pathogen Informatics"/>
        </authorList>
    </citation>
    <scope>NUCLEOTIDE SEQUENCE [LARGE SCALE GENOMIC DNA]</scope>
    <source>
        <strain evidence="5 6">NCTC10138</strain>
    </source>
</reference>
<dbReference type="InterPro" id="IPR001608">
    <property type="entry name" value="Ala_racemase_N"/>
</dbReference>
<dbReference type="PIRSF" id="PIRSF004848">
    <property type="entry name" value="YBL036c_PLPDEIII"/>
    <property type="match status" value="1"/>
</dbReference>
<gene>
    <name evidence="5" type="ORF">NCTC10138_01214</name>
</gene>
<dbReference type="InterPro" id="IPR029066">
    <property type="entry name" value="PLP-binding_barrel"/>
</dbReference>
<dbReference type="Proteomes" id="UP000289841">
    <property type="component" value="Chromosome"/>
</dbReference>
<dbReference type="KEGG" id="aaxa:NCTC10138_01214"/>
<proteinExistence type="inferred from homology"/>
<evidence type="ECO:0000313" key="6">
    <source>
        <dbReference type="Proteomes" id="UP000289841"/>
    </source>
</evidence>
<dbReference type="NCBIfam" id="TIGR00044">
    <property type="entry name" value="YggS family pyridoxal phosphate-dependent enzyme"/>
    <property type="match status" value="1"/>
</dbReference>
<comment type="similarity">
    <text evidence="3">Belongs to the pyridoxal phosphate-binding protein YggS/PROSC family.</text>
</comment>
<accession>A0A449BEG5</accession>
<dbReference type="STRING" id="1278311.GCA_000428705_00207"/>
<feature type="domain" description="Alanine racemase N-terminal" evidence="4">
    <location>
        <begin position="27"/>
        <end position="192"/>
    </location>
</feature>
<sequence length="204" mass="23370">MFKIDNFDGVIVCASKYFNPSEMLEIKKLGINDFGENRVQDLLAKQKELVESNIIWHFIGKLQTNKIKSMINTIDYLHSLESIAQAELIEKYRDKPLFVFIQVNISDEEQKSGINPNNLAQFINELKKYDKIVLIGLMTIGVLDNLEKTEKVFNELSKLKDKYNLKYLSMGMTGDYELAIKHGSTHLRLGTYFKNLVGGNDGII</sequence>
<dbReference type="PANTHER" id="PTHR10146">
    <property type="entry name" value="PROLINE SYNTHETASE CO-TRANSCRIBED BACTERIAL HOMOLOG PROTEIN"/>
    <property type="match status" value="1"/>
</dbReference>
<dbReference type="CDD" id="cd00635">
    <property type="entry name" value="PLPDE_III_YBL036c_like"/>
    <property type="match status" value="1"/>
</dbReference>
<dbReference type="GO" id="GO:0030170">
    <property type="term" value="F:pyridoxal phosphate binding"/>
    <property type="evidence" value="ECO:0007669"/>
    <property type="project" value="InterPro"/>
</dbReference>
<comment type="cofactor">
    <cofactor evidence="2">
        <name>pyridoxal 5'-phosphate</name>
        <dbReference type="ChEBI" id="CHEBI:597326"/>
    </cofactor>
</comment>
<dbReference type="OrthoDB" id="9804072at2"/>
<dbReference type="AlphaFoldDB" id="A0A449BEG5"/>
<dbReference type="RefSeq" id="WP_052590086.1">
    <property type="nucleotide sequence ID" value="NZ_LR215048.1"/>
</dbReference>
<evidence type="ECO:0000313" key="5">
    <source>
        <dbReference type="EMBL" id="VEU80827.1"/>
    </source>
</evidence>
<dbReference type="Gene3D" id="3.20.20.10">
    <property type="entry name" value="Alanine racemase"/>
    <property type="match status" value="1"/>
</dbReference>
<evidence type="ECO:0000256" key="1">
    <source>
        <dbReference type="ARBA" id="ARBA00022898"/>
    </source>
</evidence>
<protein>
    <submittedName>
        <fullName evidence="5">Predicted enzyme with a TIM-barrel fold</fullName>
    </submittedName>
</protein>